<feature type="domain" description="Tyrosine specific protein phosphatases" evidence="8">
    <location>
        <begin position="113"/>
        <end position="170"/>
    </location>
</feature>
<dbReference type="InterPro" id="IPR000340">
    <property type="entry name" value="Dual-sp_phosphatase_cat-dom"/>
</dbReference>
<evidence type="ECO:0000313" key="10">
    <source>
        <dbReference type="Proteomes" id="UP000828390"/>
    </source>
</evidence>
<keyword evidence="10" id="KW-1185">Reference proteome</keyword>
<dbReference type="PANTHER" id="PTHR10367:SF17">
    <property type="entry name" value="MRNA-CAPPING ENZYME"/>
    <property type="match status" value="1"/>
</dbReference>
<keyword evidence="3" id="KW-0904">Protein phosphatase</keyword>
<dbReference type="GO" id="GO:0004721">
    <property type="term" value="F:phosphoprotein phosphatase activity"/>
    <property type="evidence" value="ECO:0007669"/>
    <property type="project" value="UniProtKB-KW"/>
</dbReference>
<dbReference type="PROSITE" id="PS00383">
    <property type="entry name" value="TYR_PHOSPHATASE_1"/>
    <property type="match status" value="1"/>
</dbReference>
<reference evidence="9" key="2">
    <citation type="submission" date="2020-11" db="EMBL/GenBank/DDBJ databases">
        <authorList>
            <person name="McCartney M.A."/>
            <person name="Auch B."/>
            <person name="Kono T."/>
            <person name="Mallez S."/>
            <person name="Becker A."/>
            <person name="Gohl D.M."/>
            <person name="Silverstein K.A.T."/>
            <person name="Koren S."/>
            <person name="Bechman K.B."/>
            <person name="Herman A."/>
            <person name="Abrahante J.E."/>
            <person name="Garbe J."/>
        </authorList>
    </citation>
    <scope>NUCLEOTIDE SEQUENCE</scope>
    <source>
        <strain evidence="9">Duluth1</strain>
        <tissue evidence="9">Whole animal</tissue>
    </source>
</reference>
<feature type="domain" description="Tyrosine-protein phosphatase" evidence="7">
    <location>
        <begin position="44"/>
        <end position="192"/>
    </location>
</feature>
<protein>
    <submittedName>
        <fullName evidence="9">Uncharacterized protein</fullName>
    </submittedName>
</protein>
<evidence type="ECO:0000256" key="4">
    <source>
        <dbReference type="ARBA" id="ARBA00022980"/>
    </source>
</evidence>
<dbReference type="Pfam" id="PF00177">
    <property type="entry name" value="Ribosomal_S7"/>
    <property type="match status" value="1"/>
</dbReference>
<dbReference type="GO" id="GO:0006412">
    <property type="term" value="P:translation"/>
    <property type="evidence" value="ECO:0007669"/>
    <property type="project" value="InterPro"/>
</dbReference>
<evidence type="ECO:0000256" key="6">
    <source>
        <dbReference type="RuleBase" id="RU003619"/>
    </source>
</evidence>
<dbReference type="AlphaFoldDB" id="A0A9D4J0X8"/>
<dbReference type="Proteomes" id="UP000828390">
    <property type="component" value="Unassembled WGS sequence"/>
</dbReference>
<dbReference type="InterPro" id="IPR029021">
    <property type="entry name" value="Prot-tyrosine_phosphatase-like"/>
</dbReference>
<dbReference type="InterPro" id="IPR000387">
    <property type="entry name" value="Tyr_Pase_dom"/>
</dbReference>
<accession>A0A9D4J0X8</accession>
<evidence type="ECO:0000259" key="8">
    <source>
        <dbReference type="PROSITE" id="PS50056"/>
    </source>
</evidence>
<dbReference type="InterPro" id="IPR016130">
    <property type="entry name" value="Tyr_Pase_AS"/>
</dbReference>
<comment type="similarity">
    <text evidence="1 6">Belongs to the universal ribosomal protein uS7 family.</text>
</comment>
<keyword evidence="5 6" id="KW-0687">Ribonucleoprotein</keyword>
<reference evidence="9" key="1">
    <citation type="journal article" date="2019" name="bioRxiv">
        <title>The Genome of the Zebra Mussel, Dreissena polymorpha: A Resource for Invasive Species Research.</title>
        <authorList>
            <person name="McCartney M.A."/>
            <person name="Auch B."/>
            <person name="Kono T."/>
            <person name="Mallez S."/>
            <person name="Zhang Y."/>
            <person name="Obille A."/>
            <person name="Becker A."/>
            <person name="Abrahante J.E."/>
            <person name="Garbe J."/>
            <person name="Badalamenti J.P."/>
            <person name="Herman A."/>
            <person name="Mangelson H."/>
            <person name="Liachko I."/>
            <person name="Sullivan S."/>
            <person name="Sone E.D."/>
            <person name="Koren S."/>
            <person name="Silverstein K.A.T."/>
            <person name="Beckman K.B."/>
            <person name="Gohl D.M."/>
        </authorList>
    </citation>
    <scope>NUCLEOTIDE SEQUENCE</scope>
    <source>
        <strain evidence="9">Duluth1</strain>
        <tissue evidence="9">Whole animal</tissue>
    </source>
</reference>
<evidence type="ECO:0000256" key="5">
    <source>
        <dbReference type="ARBA" id="ARBA00023274"/>
    </source>
</evidence>
<evidence type="ECO:0000313" key="9">
    <source>
        <dbReference type="EMBL" id="KAH3794255.1"/>
    </source>
</evidence>
<dbReference type="PANTHER" id="PTHR10367">
    <property type="entry name" value="MRNA-CAPPING ENZYME"/>
    <property type="match status" value="1"/>
</dbReference>
<evidence type="ECO:0000259" key="7">
    <source>
        <dbReference type="PROSITE" id="PS50054"/>
    </source>
</evidence>
<organism evidence="9 10">
    <name type="scientific">Dreissena polymorpha</name>
    <name type="common">Zebra mussel</name>
    <name type="synonym">Mytilus polymorpha</name>
    <dbReference type="NCBI Taxonomy" id="45954"/>
    <lineage>
        <taxon>Eukaryota</taxon>
        <taxon>Metazoa</taxon>
        <taxon>Spiralia</taxon>
        <taxon>Lophotrochozoa</taxon>
        <taxon>Mollusca</taxon>
        <taxon>Bivalvia</taxon>
        <taxon>Autobranchia</taxon>
        <taxon>Heteroconchia</taxon>
        <taxon>Euheterodonta</taxon>
        <taxon>Imparidentia</taxon>
        <taxon>Neoheterodontei</taxon>
        <taxon>Myida</taxon>
        <taxon>Dreissenoidea</taxon>
        <taxon>Dreissenidae</taxon>
        <taxon>Dreissena</taxon>
    </lineage>
</organism>
<name>A0A9D4J0X8_DREPO</name>
<sequence>MSIITIGKTKRQGLGPPPDWLQCPWNGKTIENTFVPFKTPLGSKYDKDVKQEYRFTVDMLIDSQKTDKKKLGVLVDLTNTTRYYDSSDVVKLGCNYFKIQCTGNKNPTVDQTNAFIQLCARFKDKKPQEMIAVHCTHGFHRTGFLIIAYLVEKKQKSVDEAVKLFAQARPPGIYKQFYLHELFRRYGDVNKTPLVAIRPEWCNETEEVVDVDENLIEADGSNRNDQRKRSGFNGSQPFYIDVNSIDFFRKKPYKCSWEDGTRWRTANDKAAPVMAELPEIKLFGKWSTEEIQVSDISLTNYIAVKEEFTKYLPHSSSRYQVKRFRKAQCPIVERIVNSLMMHGRNNGKKLMAVRIIKHAFEIIHLLTGENPLQVCVTAIINSGVKTRPVLVVRVP</sequence>
<dbReference type="Gene3D" id="1.10.455.10">
    <property type="entry name" value="Ribosomal protein S7 domain"/>
    <property type="match status" value="1"/>
</dbReference>
<dbReference type="SUPFAM" id="SSF47973">
    <property type="entry name" value="Ribosomal protein S7"/>
    <property type="match status" value="1"/>
</dbReference>
<dbReference type="GO" id="GO:0005840">
    <property type="term" value="C:ribosome"/>
    <property type="evidence" value="ECO:0007669"/>
    <property type="project" value="UniProtKB-KW"/>
</dbReference>
<keyword evidence="2" id="KW-0378">Hydrolase</keyword>
<dbReference type="InterPro" id="IPR051029">
    <property type="entry name" value="mRNA_Capping_Enz/RNA_Phosphat"/>
</dbReference>
<evidence type="ECO:0000256" key="3">
    <source>
        <dbReference type="ARBA" id="ARBA00022912"/>
    </source>
</evidence>
<dbReference type="GO" id="GO:0003723">
    <property type="term" value="F:RNA binding"/>
    <property type="evidence" value="ECO:0007669"/>
    <property type="project" value="InterPro"/>
</dbReference>
<comment type="caution">
    <text evidence="9">The sequence shown here is derived from an EMBL/GenBank/DDBJ whole genome shotgun (WGS) entry which is preliminary data.</text>
</comment>
<evidence type="ECO:0000256" key="1">
    <source>
        <dbReference type="ARBA" id="ARBA00007151"/>
    </source>
</evidence>
<dbReference type="GO" id="GO:0006370">
    <property type="term" value="P:7-methylguanosine mRNA capping"/>
    <property type="evidence" value="ECO:0007669"/>
    <property type="project" value="TreeGrafter"/>
</dbReference>
<dbReference type="PROSITE" id="PS50056">
    <property type="entry name" value="TYR_PHOSPHATASE_2"/>
    <property type="match status" value="1"/>
</dbReference>
<dbReference type="InterPro" id="IPR020422">
    <property type="entry name" value="TYR_PHOSPHATASE_DUAL_dom"/>
</dbReference>
<dbReference type="EMBL" id="JAIWYP010000007">
    <property type="protein sequence ID" value="KAH3794255.1"/>
    <property type="molecule type" value="Genomic_DNA"/>
</dbReference>
<dbReference type="GO" id="GO:0004484">
    <property type="term" value="F:mRNA guanylyltransferase activity"/>
    <property type="evidence" value="ECO:0007669"/>
    <property type="project" value="TreeGrafter"/>
</dbReference>
<dbReference type="GO" id="GO:1990904">
    <property type="term" value="C:ribonucleoprotein complex"/>
    <property type="evidence" value="ECO:0007669"/>
    <property type="project" value="UniProtKB-KW"/>
</dbReference>
<dbReference type="GO" id="GO:0003735">
    <property type="term" value="F:structural constituent of ribosome"/>
    <property type="evidence" value="ECO:0007669"/>
    <property type="project" value="InterPro"/>
</dbReference>
<keyword evidence="4 6" id="KW-0689">Ribosomal protein</keyword>
<dbReference type="Pfam" id="PF00782">
    <property type="entry name" value="DSPc"/>
    <property type="match status" value="1"/>
</dbReference>
<dbReference type="Gene3D" id="3.90.190.10">
    <property type="entry name" value="Protein tyrosine phosphatase superfamily"/>
    <property type="match status" value="1"/>
</dbReference>
<gene>
    <name evidence="9" type="ORF">DPMN_147786</name>
</gene>
<evidence type="ECO:0000256" key="2">
    <source>
        <dbReference type="ARBA" id="ARBA00022801"/>
    </source>
</evidence>
<dbReference type="InterPro" id="IPR020606">
    <property type="entry name" value="Ribosomal_uS7_CS"/>
</dbReference>
<dbReference type="InterPro" id="IPR023798">
    <property type="entry name" value="Ribosomal_uS7_dom"/>
</dbReference>
<dbReference type="InterPro" id="IPR036823">
    <property type="entry name" value="Ribosomal_uS7_dom_sf"/>
</dbReference>
<dbReference type="PROSITE" id="PS50054">
    <property type="entry name" value="TYR_PHOSPHATASE_DUAL"/>
    <property type="match status" value="1"/>
</dbReference>
<dbReference type="PROSITE" id="PS00052">
    <property type="entry name" value="RIBOSOMAL_S7"/>
    <property type="match status" value="1"/>
</dbReference>
<dbReference type="SUPFAM" id="SSF52799">
    <property type="entry name" value="(Phosphotyrosine protein) phosphatases II"/>
    <property type="match status" value="1"/>
</dbReference>
<proteinExistence type="inferred from homology"/>